<keyword evidence="5" id="KW-0804">Transcription</keyword>
<comment type="similarity">
    <text evidence="1">Belongs to the sigma-70 factor family. ECF subfamily.</text>
</comment>
<dbReference type="Gene3D" id="1.10.1740.10">
    <property type="match status" value="1"/>
</dbReference>
<dbReference type="InterPro" id="IPR014284">
    <property type="entry name" value="RNA_pol_sigma-70_dom"/>
</dbReference>
<keyword evidence="2" id="KW-0805">Transcription regulation</keyword>
<evidence type="ECO:0000256" key="3">
    <source>
        <dbReference type="ARBA" id="ARBA00023082"/>
    </source>
</evidence>
<dbReference type="AlphaFoldDB" id="A0A7W0HPK1"/>
<dbReference type="Pfam" id="PF08281">
    <property type="entry name" value="Sigma70_r4_2"/>
    <property type="match status" value="1"/>
</dbReference>
<dbReference type="GO" id="GO:0003677">
    <property type="term" value="F:DNA binding"/>
    <property type="evidence" value="ECO:0007669"/>
    <property type="project" value="UniProtKB-KW"/>
</dbReference>
<dbReference type="InterPro" id="IPR013249">
    <property type="entry name" value="RNA_pol_sigma70_r4_t2"/>
</dbReference>
<sequence>MAADHRAREEFRLFFERHHRDLSRFAYLLSGDPDVADDLAADAFAAAWSQWERVTATASPLAYVRGIVTNLANNRLRRVIRERVRLSGAGMLDQADGPDVPAVVDVRSALLRLPVRKRACVVLRYAFDLSEEDTAQALGISVGTVKSQTSKASAELVAMLRPAPVAEGRQP</sequence>
<evidence type="ECO:0000313" key="9">
    <source>
        <dbReference type="Proteomes" id="UP000530928"/>
    </source>
</evidence>
<evidence type="ECO:0000313" key="8">
    <source>
        <dbReference type="EMBL" id="MBA2890949.1"/>
    </source>
</evidence>
<dbReference type="InterPro" id="IPR014325">
    <property type="entry name" value="RNA_pol_sigma-E_actinobac"/>
</dbReference>
<evidence type="ECO:0000256" key="1">
    <source>
        <dbReference type="ARBA" id="ARBA00010641"/>
    </source>
</evidence>
<evidence type="ECO:0000256" key="5">
    <source>
        <dbReference type="ARBA" id="ARBA00023163"/>
    </source>
</evidence>
<dbReference type="SUPFAM" id="SSF88946">
    <property type="entry name" value="Sigma2 domain of RNA polymerase sigma factors"/>
    <property type="match status" value="1"/>
</dbReference>
<dbReference type="GO" id="GO:0006352">
    <property type="term" value="P:DNA-templated transcription initiation"/>
    <property type="evidence" value="ECO:0007669"/>
    <property type="project" value="InterPro"/>
</dbReference>
<dbReference type="SUPFAM" id="SSF88659">
    <property type="entry name" value="Sigma3 and sigma4 domains of RNA polymerase sigma factors"/>
    <property type="match status" value="1"/>
</dbReference>
<keyword evidence="4" id="KW-0238">DNA-binding</keyword>
<evidence type="ECO:0000259" key="7">
    <source>
        <dbReference type="Pfam" id="PF08281"/>
    </source>
</evidence>
<gene>
    <name evidence="8" type="ORF">HNR30_002290</name>
</gene>
<keyword evidence="3" id="KW-0731">Sigma factor</keyword>
<dbReference type="CDD" id="cd06171">
    <property type="entry name" value="Sigma70_r4"/>
    <property type="match status" value="1"/>
</dbReference>
<feature type="domain" description="RNA polymerase sigma factor 70 region 4 type 2" evidence="7">
    <location>
        <begin position="106"/>
        <end position="155"/>
    </location>
</feature>
<dbReference type="NCBIfam" id="TIGR02983">
    <property type="entry name" value="SigE-fam_strep"/>
    <property type="match status" value="1"/>
</dbReference>
<dbReference type="InterPro" id="IPR039425">
    <property type="entry name" value="RNA_pol_sigma-70-like"/>
</dbReference>
<dbReference type="NCBIfam" id="TIGR02937">
    <property type="entry name" value="sigma70-ECF"/>
    <property type="match status" value="1"/>
</dbReference>
<dbReference type="InterPro" id="IPR013324">
    <property type="entry name" value="RNA_pol_sigma_r3/r4-like"/>
</dbReference>
<protein>
    <submittedName>
        <fullName evidence="8">RNA polymerase sigma-70 factor (Sigma-E family)</fullName>
    </submittedName>
</protein>
<dbReference type="PANTHER" id="PTHR43133:SF50">
    <property type="entry name" value="ECF RNA POLYMERASE SIGMA FACTOR SIGM"/>
    <property type="match status" value="1"/>
</dbReference>
<dbReference type="GO" id="GO:0016987">
    <property type="term" value="F:sigma factor activity"/>
    <property type="evidence" value="ECO:0007669"/>
    <property type="project" value="UniProtKB-KW"/>
</dbReference>
<keyword evidence="9" id="KW-1185">Reference proteome</keyword>
<feature type="domain" description="RNA polymerase sigma-70 region 2" evidence="6">
    <location>
        <begin position="14"/>
        <end position="78"/>
    </location>
</feature>
<evidence type="ECO:0000256" key="2">
    <source>
        <dbReference type="ARBA" id="ARBA00023015"/>
    </source>
</evidence>
<dbReference type="RefSeq" id="WP_220133410.1">
    <property type="nucleotide sequence ID" value="NZ_BAABAM010000006.1"/>
</dbReference>
<dbReference type="InterPro" id="IPR013325">
    <property type="entry name" value="RNA_pol_sigma_r2"/>
</dbReference>
<dbReference type="Proteomes" id="UP000530928">
    <property type="component" value="Unassembled WGS sequence"/>
</dbReference>
<evidence type="ECO:0000259" key="6">
    <source>
        <dbReference type="Pfam" id="PF04542"/>
    </source>
</evidence>
<name>A0A7W0HPK1_9ACTN</name>
<dbReference type="Gene3D" id="1.10.10.10">
    <property type="entry name" value="Winged helix-like DNA-binding domain superfamily/Winged helix DNA-binding domain"/>
    <property type="match status" value="1"/>
</dbReference>
<reference evidence="8 9" key="1">
    <citation type="submission" date="2020-07" db="EMBL/GenBank/DDBJ databases">
        <title>Genomic Encyclopedia of Type Strains, Phase IV (KMG-IV): sequencing the most valuable type-strain genomes for metagenomic binning, comparative biology and taxonomic classification.</title>
        <authorList>
            <person name="Goeker M."/>
        </authorList>
    </citation>
    <scope>NUCLEOTIDE SEQUENCE [LARGE SCALE GENOMIC DNA]</scope>
    <source>
        <strain evidence="8 9">DSM 45533</strain>
    </source>
</reference>
<dbReference type="Pfam" id="PF04542">
    <property type="entry name" value="Sigma70_r2"/>
    <property type="match status" value="1"/>
</dbReference>
<comment type="caution">
    <text evidence="8">The sequence shown here is derived from an EMBL/GenBank/DDBJ whole genome shotgun (WGS) entry which is preliminary data.</text>
</comment>
<dbReference type="EMBL" id="JACDUR010000002">
    <property type="protein sequence ID" value="MBA2890949.1"/>
    <property type="molecule type" value="Genomic_DNA"/>
</dbReference>
<dbReference type="PANTHER" id="PTHR43133">
    <property type="entry name" value="RNA POLYMERASE ECF-TYPE SIGMA FACTO"/>
    <property type="match status" value="1"/>
</dbReference>
<evidence type="ECO:0000256" key="4">
    <source>
        <dbReference type="ARBA" id="ARBA00023125"/>
    </source>
</evidence>
<proteinExistence type="inferred from homology"/>
<dbReference type="InterPro" id="IPR036388">
    <property type="entry name" value="WH-like_DNA-bd_sf"/>
</dbReference>
<accession>A0A7W0HPK1</accession>
<dbReference type="InterPro" id="IPR007627">
    <property type="entry name" value="RNA_pol_sigma70_r2"/>
</dbReference>
<organism evidence="8 9">
    <name type="scientific">Nonomuraea soli</name>
    <dbReference type="NCBI Taxonomy" id="1032476"/>
    <lineage>
        <taxon>Bacteria</taxon>
        <taxon>Bacillati</taxon>
        <taxon>Actinomycetota</taxon>
        <taxon>Actinomycetes</taxon>
        <taxon>Streptosporangiales</taxon>
        <taxon>Streptosporangiaceae</taxon>
        <taxon>Nonomuraea</taxon>
    </lineage>
</organism>